<dbReference type="InterPro" id="IPR009444">
    <property type="entry name" value="Conjugal_tfr_TraD_a-type"/>
</dbReference>
<feature type="coiled-coil region" evidence="1">
    <location>
        <begin position="4"/>
        <end position="50"/>
    </location>
</feature>
<dbReference type="RefSeq" id="WP_312002575.1">
    <property type="nucleotide sequence ID" value="NZ_JAXUAC010000008.1"/>
</dbReference>
<evidence type="ECO:0000313" key="2">
    <source>
        <dbReference type="EMBL" id="MDZ7511356.1"/>
    </source>
</evidence>
<name>A0ABU5MF17_9GAMM</name>
<protein>
    <submittedName>
        <fullName evidence="2">Conjugal transfer protein TraD</fullName>
    </submittedName>
</protein>
<organism evidence="2 3">
    <name type="scientific">Stenotrophomonas muris</name>
    <dbReference type="NCBI Taxonomy" id="2963283"/>
    <lineage>
        <taxon>Bacteria</taxon>
        <taxon>Pseudomonadati</taxon>
        <taxon>Pseudomonadota</taxon>
        <taxon>Gammaproteobacteria</taxon>
        <taxon>Lysobacterales</taxon>
        <taxon>Lysobacteraceae</taxon>
        <taxon>Stenotrophomonas</taxon>
    </lineage>
</organism>
<keyword evidence="1" id="KW-0175">Coiled coil</keyword>
<dbReference type="EMBL" id="JAXUAC010000008">
    <property type="protein sequence ID" value="MDZ7511356.1"/>
    <property type="molecule type" value="Genomic_DNA"/>
</dbReference>
<sequence length="121" mass="13406">MAYIEKQKLKLARMLEAAAKEQAKLLVAEKQEKERQARQAARDKAKERAKLFRSADAHRKIGLGGLVIAAGADGWDEAEIVGALLVIAGQLEREPQRRDALRERGIKHLEARAAAREAARS</sequence>
<comment type="caution">
    <text evidence="2">The sequence shown here is derived from an EMBL/GenBank/DDBJ whole genome shotgun (WGS) entry which is preliminary data.</text>
</comment>
<evidence type="ECO:0000256" key="1">
    <source>
        <dbReference type="SAM" id="Coils"/>
    </source>
</evidence>
<gene>
    <name evidence="2" type="ORF">U5F72_05980</name>
</gene>
<reference evidence="2 3" key="1">
    <citation type="submission" date="2023-12" db="EMBL/GenBank/DDBJ databases">
        <title>'Antibacterial potential of Stenotrophomonas maltophilia cystic fibrosis isolates' (manuscript under preparation).</title>
        <authorList>
            <person name="Crisan C.V."/>
            <person name="Pettis M."/>
            <person name="Goldberg J.B."/>
        </authorList>
    </citation>
    <scope>NUCLEOTIDE SEQUENCE [LARGE SCALE GENOMIC DNA]</scope>
    <source>
        <strain evidence="2 3">CCV155</strain>
    </source>
</reference>
<dbReference type="Proteomes" id="UP001290894">
    <property type="component" value="Unassembled WGS sequence"/>
</dbReference>
<accession>A0ABU5MF17</accession>
<dbReference type="Pfam" id="PF06412">
    <property type="entry name" value="TraD"/>
    <property type="match status" value="1"/>
</dbReference>
<keyword evidence="3" id="KW-1185">Reference proteome</keyword>
<proteinExistence type="predicted"/>
<evidence type="ECO:0000313" key="3">
    <source>
        <dbReference type="Proteomes" id="UP001290894"/>
    </source>
</evidence>